<evidence type="ECO:0008006" key="3">
    <source>
        <dbReference type="Google" id="ProtNLM"/>
    </source>
</evidence>
<accession>A0A6L5XB21</accession>
<keyword evidence="2" id="KW-1185">Reference proteome</keyword>
<comment type="caution">
    <text evidence="1">The sequence shown here is derived from an EMBL/GenBank/DDBJ whole genome shotgun (WGS) entry which is preliminary data.</text>
</comment>
<dbReference type="SUPFAM" id="SSF48019">
    <property type="entry name" value="post-AAA+ oligomerization domain-like"/>
    <property type="match status" value="1"/>
</dbReference>
<dbReference type="AlphaFoldDB" id="A0A6L5XB21"/>
<gene>
    <name evidence="1" type="ORF">FYJ29_00225</name>
</gene>
<dbReference type="GO" id="GO:0006260">
    <property type="term" value="P:DNA replication"/>
    <property type="evidence" value="ECO:0007669"/>
    <property type="project" value="InterPro"/>
</dbReference>
<dbReference type="Gene3D" id="1.20.272.10">
    <property type="match status" value="1"/>
</dbReference>
<name>A0A6L5XB21_9BACT</name>
<proteinExistence type="predicted"/>
<dbReference type="InterPro" id="IPR008921">
    <property type="entry name" value="DNA_pol3_clamp-load_cplx_C"/>
</dbReference>
<dbReference type="GO" id="GO:0003677">
    <property type="term" value="F:DNA binding"/>
    <property type="evidence" value="ECO:0007669"/>
    <property type="project" value="InterPro"/>
</dbReference>
<reference evidence="1 2" key="1">
    <citation type="submission" date="2019-08" db="EMBL/GenBank/DDBJ databases">
        <title>In-depth cultivation of the pig gut microbiome towards novel bacterial diversity and tailored functional studies.</title>
        <authorList>
            <person name="Wylensek D."/>
            <person name="Hitch T.C.A."/>
            <person name="Clavel T."/>
        </authorList>
    </citation>
    <scope>NUCLEOTIDE SEQUENCE [LARGE SCALE GENOMIC DNA]</scope>
    <source>
        <strain evidence="1 2">Oil-RF-744-WCA-WT-10</strain>
    </source>
</reference>
<organism evidence="1 2">
    <name type="scientific">Sodaliphilus pleomorphus</name>
    <dbReference type="NCBI Taxonomy" id="2606626"/>
    <lineage>
        <taxon>Bacteria</taxon>
        <taxon>Pseudomonadati</taxon>
        <taxon>Bacteroidota</taxon>
        <taxon>Bacteroidia</taxon>
        <taxon>Bacteroidales</taxon>
        <taxon>Muribaculaceae</taxon>
        <taxon>Sodaliphilus</taxon>
    </lineage>
</organism>
<sequence length="183" mass="20839">MGHFVLRTKNGYDFLEVASALQKSIRRDDVVVAAFFGVELWQSGYANYLWKRLYTISAEDCWGLITHEIDALHNGYELVNKGSKEPKGRIFIGKAIILLCECYKSRDADHLNNLAVDKLALTDPQILAALDDARREPLDVPEYTFDIHTKKGRKMGKTKAQFFHDEHEALSPRMPGLFDNLVP</sequence>
<dbReference type="EMBL" id="VULT01000001">
    <property type="protein sequence ID" value="MSS16206.1"/>
    <property type="molecule type" value="Genomic_DNA"/>
</dbReference>
<dbReference type="Proteomes" id="UP000483362">
    <property type="component" value="Unassembled WGS sequence"/>
</dbReference>
<evidence type="ECO:0000313" key="1">
    <source>
        <dbReference type="EMBL" id="MSS16206.1"/>
    </source>
</evidence>
<evidence type="ECO:0000313" key="2">
    <source>
        <dbReference type="Proteomes" id="UP000483362"/>
    </source>
</evidence>
<protein>
    <recommendedName>
        <fullName evidence="3">MgsA AAA+ ATPase C-terminal domain-containing protein</fullName>
    </recommendedName>
</protein>
<dbReference type="RefSeq" id="WP_154328008.1">
    <property type="nucleotide sequence ID" value="NZ_CP045696.1"/>
</dbReference>